<evidence type="ECO:0000313" key="3">
    <source>
        <dbReference type="EMBL" id="ADI74121.1"/>
    </source>
</evidence>
<dbReference type="HOGENOM" id="CLU_007383_1_7_2"/>
<dbReference type="AlphaFoldDB" id="D7E7P8"/>
<reference evidence="3 4" key="1">
    <citation type="submission" date="2010-06" db="EMBL/GenBank/DDBJ databases">
        <title>Complete sequence chromosome of Methanohalobium evestigatum Z-7303.</title>
        <authorList>
            <consortium name="US DOE Joint Genome Institute"/>
            <person name="Lucas S."/>
            <person name="Copeland A."/>
            <person name="Lapidus A."/>
            <person name="Cheng J.-F."/>
            <person name="Bruce D."/>
            <person name="Goodwin L."/>
            <person name="Pitluck S."/>
            <person name="Saunders E."/>
            <person name="Detter J.C."/>
            <person name="Han C."/>
            <person name="Tapia R."/>
            <person name="Land M."/>
            <person name="Hauser L."/>
            <person name="Kyrpides N."/>
            <person name="Mikhailova N."/>
            <person name="Sieprawska-Lupa M."/>
            <person name="Whitman W.B."/>
            <person name="Anderson I."/>
            <person name="Woyke T."/>
        </authorList>
    </citation>
    <scope>NUCLEOTIDE SEQUENCE [LARGE SCALE GENOMIC DNA]</scope>
    <source>
        <strain evidence="4">ATCC BAA-1072 / DSM 3721 / NBRC 107634 / OCM 161 / Z-7303</strain>
    </source>
</reference>
<dbReference type="STRING" id="644295.Metev_1254"/>
<dbReference type="EMBL" id="CP002069">
    <property type="protein sequence ID" value="ADI74121.1"/>
    <property type="molecule type" value="Genomic_DNA"/>
</dbReference>
<gene>
    <name evidence="3" type="ordered locus">Metev_1254</name>
</gene>
<evidence type="ECO:0000313" key="4">
    <source>
        <dbReference type="Proteomes" id="UP000000391"/>
    </source>
</evidence>
<dbReference type="RefSeq" id="WP_013194687.1">
    <property type="nucleotide sequence ID" value="NC_014253.1"/>
</dbReference>
<dbReference type="Gene3D" id="3.90.25.10">
    <property type="entry name" value="UDP-galactose 4-epimerase, domain 1"/>
    <property type="match status" value="1"/>
</dbReference>
<dbReference type="GeneID" id="9346887"/>
<feature type="domain" description="NAD-dependent epimerase/dehydratase" evidence="2">
    <location>
        <begin position="14"/>
        <end position="249"/>
    </location>
</feature>
<dbReference type="Proteomes" id="UP000000391">
    <property type="component" value="Chromosome"/>
</dbReference>
<dbReference type="PANTHER" id="PTHR43000">
    <property type="entry name" value="DTDP-D-GLUCOSE 4,6-DEHYDRATASE-RELATED"/>
    <property type="match status" value="1"/>
</dbReference>
<dbReference type="CDD" id="cd05234">
    <property type="entry name" value="UDP_G4E_2_SDR_e"/>
    <property type="match status" value="1"/>
</dbReference>
<dbReference type="InterPro" id="IPR036291">
    <property type="entry name" value="NAD(P)-bd_dom_sf"/>
</dbReference>
<organism evidence="3 4">
    <name type="scientific">Methanohalobium evestigatum (strain ATCC BAA-1072 / DSM 3721 / NBRC 107634 / OCM 161 / Z-7303)</name>
    <dbReference type="NCBI Taxonomy" id="644295"/>
    <lineage>
        <taxon>Archaea</taxon>
        <taxon>Methanobacteriati</taxon>
        <taxon>Methanobacteriota</taxon>
        <taxon>Stenosarchaea group</taxon>
        <taxon>Methanomicrobia</taxon>
        <taxon>Methanosarcinales</taxon>
        <taxon>Methanosarcinaceae</taxon>
        <taxon>Methanohalobium</taxon>
    </lineage>
</organism>
<keyword evidence="4" id="KW-1185">Reference proteome</keyword>
<dbReference type="InterPro" id="IPR001509">
    <property type="entry name" value="Epimerase_deHydtase"/>
</dbReference>
<protein>
    <submittedName>
        <fullName evidence="3">NAD-dependent epimerase/dehydratase</fullName>
    </submittedName>
</protein>
<dbReference type="KEGG" id="mev:Metev_1254"/>
<proteinExistence type="inferred from homology"/>
<accession>D7E7P8</accession>
<comment type="similarity">
    <text evidence="1">Belongs to the NAD(P)-dependent epimerase/dehydratase family.</text>
</comment>
<evidence type="ECO:0000259" key="2">
    <source>
        <dbReference type="Pfam" id="PF01370"/>
    </source>
</evidence>
<sequence length="320" mass="36017">MFQTNLNIPSKTKILITGGAGFIGSHILDLLMEYDNEILIFDNLSSGNENFIKHHINKNNFKFIDGNLLNFKEIDSACEETDFVFHIAANPDVKLGSENTKVHFDQNIKATYNLLESMRKNNVKKIAFTSTSTIYGEADIIPTPENYGPLVPISLYGASKLSCEGLISSFCHTFDMQSWIFRFANIVGNRSNHGVIFDFIKKLKINPNQLEILGDGQQRKSYLHVHDCVNAILYSINKSNNTVNIYNIGSEDTINVTEIAEIVVDEMGLKNVEFNYTGGSRGWKGDVPKMMLSIDKLKNLGWEPTYNSEKSIRDTVKALI</sequence>
<dbReference type="Pfam" id="PF01370">
    <property type="entry name" value="Epimerase"/>
    <property type="match status" value="1"/>
</dbReference>
<evidence type="ECO:0000256" key="1">
    <source>
        <dbReference type="ARBA" id="ARBA00007637"/>
    </source>
</evidence>
<dbReference type="OrthoDB" id="4907at2157"/>
<dbReference type="SUPFAM" id="SSF51735">
    <property type="entry name" value="NAD(P)-binding Rossmann-fold domains"/>
    <property type="match status" value="1"/>
</dbReference>
<dbReference type="Gene3D" id="3.40.50.720">
    <property type="entry name" value="NAD(P)-binding Rossmann-like Domain"/>
    <property type="match status" value="1"/>
</dbReference>
<name>D7E7P8_METEZ</name>